<feature type="compositionally biased region" description="Polar residues" evidence="1">
    <location>
        <begin position="63"/>
        <end position="74"/>
    </location>
</feature>
<feature type="domain" description="Glutaredoxin" evidence="2">
    <location>
        <begin position="7"/>
        <end position="59"/>
    </location>
</feature>
<organism evidence="3 4">
    <name type="scientific">Corynebacterium pyruviciproducens</name>
    <dbReference type="NCBI Taxonomy" id="598660"/>
    <lineage>
        <taxon>Bacteria</taxon>
        <taxon>Bacillati</taxon>
        <taxon>Actinomycetota</taxon>
        <taxon>Actinomycetes</taxon>
        <taxon>Mycobacteriales</taxon>
        <taxon>Corynebacteriaceae</taxon>
        <taxon>Corynebacterium</taxon>
    </lineage>
</organism>
<dbReference type="GO" id="GO:0009055">
    <property type="term" value="F:electron transfer activity"/>
    <property type="evidence" value="ECO:0007669"/>
    <property type="project" value="TreeGrafter"/>
</dbReference>
<dbReference type="Gene3D" id="3.40.30.10">
    <property type="entry name" value="Glutaredoxin"/>
    <property type="match status" value="1"/>
</dbReference>
<gene>
    <name evidence="3" type="ORF">CYJ47_08660</name>
</gene>
<proteinExistence type="predicted"/>
<dbReference type="GO" id="GO:0045454">
    <property type="term" value="P:cell redox homeostasis"/>
    <property type="evidence" value="ECO:0007669"/>
    <property type="project" value="TreeGrafter"/>
</dbReference>
<feature type="region of interest" description="Disordered" evidence="1">
    <location>
        <begin position="59"/>
        <end position="87"/>
    </location>
</feature>
<dbReference type="CDD" id="cd02976">
    <property type="entry name" value="NrdH"/>
    <property type="match status" value="1"/>
</dbReference>
<protein>
    <submittedName>
        <fullName evidence="3">Mycoredoxin</fullName>
    </submittedName>
</protein>
<dbReference type="RefSeq" id="WP_101679223.1">
    <property type="nucleotide sequence ID" value="NZ_CP136958.1"/>
</dbReference>
<feature type="compositionally biased region" description="Basic and acidic residues" evidence="1">
    <location>
        <begin position="78"/>
        <end position="87"/>
    </location>
</feature>
<dbReference type="PROSITE" id="PS51354">
    <property type="entry name" value="GLUTAREDOXIN_2"/>
    <property type="match status" value="1"/>
</dbReference>
<dbReference type="SUPFAM" id="SSF52833">
    <property type="entry name" value="Thioredoxin-like"/>
    <property type="match status" value="1"/>
</dbReference>
<evidence type="ECO:0000259" key="2">
    <source>
        <dbReference type="Pfam" id="PF00462"/>
    </source>
</evidence>
<dbReference type="InterPro" id="IPR051548">
    <property type="entry name" value="Grx-like_ET"/>
</dbReference>
<evidence type="ECO:0000256" key="1">
    <source>
        <dbReference type="SAM" id="MobiDB-lite"/>
    </source>
</evidence>
<dbReference type="InterPro" id="IPR036249">
    <property type="entry name" value="Thioredoxin-like_sf"/>
</dbReference>
<accession>A0AAF0YNX8</accession>
<dbReference type="NCBIfam" id="TIGR02200">
    <property type="entry name" value="GlrX_actino"/>
    <property type="match status" value="1"/>
</dbReference>
<dbReference type="KEGG" id="cpyr:CYJ47_08660"/>
<dbReference type="EMBL" id="CP136958">
    <property type="protein sequence ID" value="WOT01347.1"/>
    <property type="molecule type" value="Genomic_DNA"/>
</dbReference>
<dbReference type="PANTHER" id="PTHR34386">
    <property type="entry name" value="GLUTAREDOXIN"/>
    <property type="match status" value="1"/>
</dbReference>
<dbReference type="Proteomes" id="UP000234560">
    <property type="component" value="Chromosome"/>
</dbReference>
<reference evidence="3" key="2">
    <citation type="submission" date="2023-10" db="EMBL/GenBank/DDBJ databases">
        <authorList>
            <person name="Choi B."/>
        </authorList>
    </citation>
    <scope>NUCLEOTIDE SEQUENCE</scope>
    <source>
        <strain evidence="3">UMB0763</strain>
    </source>
</reference>
<evidence type="ECO:0000313" key="4">
    <source>
        <dbReference type="Proteomes" id="UP000234560"/>
    </source>
</evidence>
<evidence type="ECO:0000313" key="3">
    <source>
        <dbReference type="EMBL" id="WOT01347.1"/>
    </source>
</evidence>
<name>A0AAF0YNX8_9CORY</name>
<sequence length="87" mass="9652">MSTQHATIYMTDWCPYCAKLLKALDRTETPYTAVNVEEDESAAQFVESVNDGNRVVPTVHYSDGSTQTNPSASAVRQKLRELKGKEA</sequence>
<dbReference type="AlphaFoldDB" id="A0AAF0YNX8"/>
<dbReference type="Pfam" id="PF00462">
    <property type="entry name" value="Glutaredoxin"/>
    <property type="match status" value="1"/>
</dbReference>
<dbReference type="InterPro" id="IPR002109">
    <property type="entry name" value="Glutaredoxin"/>
</dbReference>
<dbReference type="InterPro" id="IPR011915">
    <property type="entry name" value="GlrX_actino"/>
</dbReference>
<dbReference type="PANTHER" id="PTHR34386:SF1">
    <property type="entry name" value="GLUTAREDOXIN-LIKE PROTEIN NRDH"/>
    <property type="match status" value="1"/>
</dbReference>
<reference evidence="3" key="1">
    <citation type="submission" date="2017-12" db="EMBL/GenBank/DDBJ databases">
        <authorList>
            <person name="Thomas-White K."/>
            <person name="Wolfe A.J."/>
        </authorList>
    </citation>
    <scope>NUCLEOTIDE SEQUENCE</scope>
    <source>
        <strain evidence="3">UMB0763</strain>
    </source>
</reference>